<evidence type="ECO:0000313" key="1">
    <source>
        <dbReference type="EMBL" id="KKL48094.1"/>
    </source>
</evidence>
<dbReference type="EMBL" id="LAZR01033431">
    <property type="protein sequence ID" value="KKL48094.1"/>
    <property type="molecule type" value="Genomic_DNA"/>
</dbReference>
<proteinExistence type="predicted"/>
<gene>
    <name evidence="1" type="ORF">LCGC14_2328930</name>
</gene>
<protein>
    <submittedName>
        <fullName evidence="1">Uncharacterized protein</fullName>
    </submittedName>
</protein>
<sequence>MDHTTIAIRKDLKEQIMEFAT</sequence>
<accession>A0A0F9CG45</accession>
<reference evidence="1" key="1">
    <citation type="journal article" date="2015" name="Nature">
        <title>Complex archaea that bridge the gap between prokaryotes and eukaryotes.</title>
        <authorList>
            <person name="Spang A."/>
            <person name="Saw J.H."/>
            <person name="Jorgensen S.L."/>
            <person name="Zaremba-Niedzwiedzka K."/>
            <person name="Martijn J."/>
            <person name="Lind A.E."/>
            <person name="van Eijk R."/>
            <person name="Schleper C."/>
            <person name="Guy L."/>
            <person name="Ettema T.J."/>
        </authorList>
    </citation>
    <scope>NUCLEOTIDE SEQUENCE</scope>
</reference>
<dbReference type="AlphaFoldDB" id="A0A0F9CG45"/>
<comment type="caution">
    <text evidence="1">The sequence shown here is derived from an EMBL/GenBank/DDBJ whole genome shotgun (WGS) entry which is preliminary data.</text>
</comment>
<name>A0A0F9CG45_9ZZZZ</name>
<feature type="non-terminal residue" evidence="1">
    <location>
        <position position="21"/>
    </location>
</feature>
<organism evidence="1">
    <name type="scientific">marine sediment metagenome</name>
    <dbReference type="NCBI Taxonomy" id="412755"/>
    <lineage>
        <taxon>unclassified sequences</taxon>
        <taxon>metagenomes</taxon>
        <taxon>ecological metagenomes</taxon>
    </lineage>
</organism>